<comment type="similarity">
    <text evidence="4">Belongs to the bacterial secretin family.</text>
</comment>
<feature type="chain" id="PRO_5045572662" evidence="6">
    <location>
        <begin position="23"/>
        <end position="491"/>
    </location>
</feature>
<proteinExistence type="inferred from homology"/>
<evidence type="ECO:0000259" key="7">
    <source>
        <dbReference type="Pfam" id="PF00263"/>
    </source>
</evidence>
<accession>A0ABV6FK47</accession>
<evidence type="ECO:0000313" key="9">
    <source>
        <dbReference type="EMBL" id="MFC0253902.1"/>
    </source>
</evidence>
<dbReference type="RefSeq" id="WP_379681104.1">
    <property type="nucleotide sequence ID" value="NZ_JBHLWP010000017.1"/>
</dbReference>
<protein>
    <submittedName>
        <fullName evidence="9">Type II and III secretion system protein family protein</fullName>
    </submittedName>
</protein>
<dbReference type="PANTHER" id="PTHR30332">
    <property type="entry name" value="PROBABLE GENERAL SECRETION PATHWAY PROTEIN D"/>
    <property type="match status" value="1"/>
</dbReference>
<dbReference type="InterPro" id="IPR032789">
    <property type="entry name" value="T2SS-T3SS_pil_N"/>
</dbReference>
<evidence type="ECO:0000256" key="2">
    <source>
        <dbReference type="ARBA" id="ARBA00022729"/>
    </source>
</evidence>
<dbReference type="InterPro" id="IPR001775">
    <property type="entry name" value="GspD/PilQ"/>
</dbReference>
<evidence type="ECO:0000256" key="5">
    <source>
        <dbReference type="SAM" id="MobiDB-lite"/>
    </source>
</evidence>
<dbReference type="Pfam" id="PF13629">
    <property type="entry name" value="T2SS-T3SS_pil_N"/>
    <property type="match status" value="1"/>
</dbReference>
<evidence type="ECO:0000256" key="6">
    <source>
        <dbReference type="SAM" id="SignalP"/>
    </source>
</evidence>
<feature type="compositionally biased region" description="Basic and acidic residues" evidence="5">
    <location>
        <begin position="456"/>
        <end position="470"/>
    </location>
</feature>
<gene>
    <name evidence="9" type="ORF">ACFFJK_18550</name>
</gene>
<dbReference type="PRINTS" id="PR00811">
    <property type="entry name" value="BCTERIALGSPD"/>
</dbReference>
<dbReference type="Proteomes" id="UP001589773">
    <property type="component" value="Unassembled WGS sequence"/>
</dbReference>
<evidence type="ECO:0000256" key="4">
    <source>
        <dbReference type="RuleBase" id="RU004003"/>
    </source>
</evidence>
<evidence type="ECO:0000256" key="1">
    <source>
        <dbReference type="ARBA" id="ARBA00004370"/>
    </source>
</evidence>
<reference evidence="9 10" key="1">
    <citation type="submission" date="2024-09" db="EMBL/GenBank/DDBJ databases">
        <authorList>
            <person name="Sun Q."/>
            <person name="Mori K."/>
        </authorList>
    </citation>
    <scope>NUCLEOTIDE SEQUENCE [LARGE SCALE GENOMIC DNA]</scope>
    <source>
        <strain evidence="9 10">CCM 7792</strain>
    </source>
</reference>
<evidence type="ECO:0000259" key="8">
    <source>
        <dbReference type="Pfam" id="PF13629"/>
    </source>
</evidence>
<feature type="region of interest" description="Disordered" evidence="5">
    <location>
        <begin position="455"/>
        <end position="491"/>
    </location>
</feature>
<comment type="caution">
    <text evidence="9">The sequence shown here is derived from an EMBL/GenBank/DDBJ whole genome shotgun (WGS) entry which is preliminary data.</text>
</comment>
<evidence type="ECO:0000313" key="10">
    <source>
        <dbReference type="Proteomes" id="UP001589773"/>
    </source>
</evidence>
<feature type="domain" description="Type II/III secretion system secretin-like" evidence="7">
    <location>
        <begin position="290"/>
        <end position="444"/>
    </location>
</feature>
<dbReference type="EMBL" id="JBHLWP010000017">
    <property type="protein sequence ID" value="MFC0253902.1"/>
    <property type="molecule type" value="Genomic_DNA"/>
</dbReference>
<sequence>MSRIALLTALSCALFLSGAVHAGNAPLVAGASPDVSTAQPASRAAVRQAPRKTAGAPPAAVQPDAPQSLIMALGEVKLLPMQAKVRRVALGSGSVLSATTVDQSLLLIAEALGDTSLLVWTGGAVRHYQVQVVPRGLAGMRAKLEALVGDQKGITISQVGTELVLSGVAHKDVLARLAGPLDDMPGVINNIREDPGPAFARSVLFRLHFVEINRTLLESIGVRWDDEAMGPSLGLTGVAKNTGIYKNIPPSTGENNLLAPNPGFISRNGSTSGVFFGLATTIGSRLRLAITDGDARVLATPELTARSGGKARLQVGGEVPIPLAGAFGATTVEFKPYGMLFSIEPHIDANDVITAKLSTELSQIDPSVSVAGIPGFITRTTDSEISVKPGEVVALSGLVNSELSSAIDRVPALSRIPLFGRLFRSDDFRNRKTELVVFVESEIINAGDGLAAALRQRGEEGRREFEEKSGQDPLPTPFRQQLAPAAAPTGE</sequence>
<dbReference type="InterPro" id="IPR050810">
    <property type="entry name" value="Bact_Secretion_Sys_Channel"/>
</dbReference>
<comment type="subcellular location">
    <subcellularLocation>
        <location evidence="1">Membrane</location>
    </subcellularLocation>
</comment>
<feature type="domain" description="Pilus formation protein N-terminal" evidence="8">
    <location>
        <begin position="66"/>
        <end position="132"/>
    </location>
</feature>
<feature type="signal peptide" evidence="6">
    <location>
        <begin position="1"/>
        <end position="22"/>
    </location>
</feature>
<keyword evidence="2 6" id="KW-0732">Signal</keyword>
<organism evidence="9 10">
    <name type="scientific">Massilia consociata</name>
    <dbReference type="NCBI Taxonomy" id="760117"/>
    <lineage>
        <taxon>Bacteria</taxon>
        <taxon>Pseudomonadati</taxon>
        <taxon>Pseudomonadota</taxon>
        <taxon>Betaproteobacteria</taxon>
        <taxon>Burkholderiales</taxon>
        <taxon>Oxalobacteraceae</taxon>
        <taxon>Telluria group</taxon>
        <taxon>Massilia</taxon>
    </lineage>
</organism>
<dbReference type="PANTHER" id="PTHR30332:SF24">
    <property type="entry name" value="SECRETIN GSPD-RELATED"/>
    <property type="match status" value="1"/>
</dbReference>
<name>A0ABV6FK47_9BURK</name>
<evidence type="ECO:0000256" key="3">
    <source>
        <dbReference type="ARBA" id="ARBA00023136"/>
    </source>
</evidence>
<dbReference type="InterPro" id="IPR004846">
    <property type="entry name" value="T2SS/T3SS_dom"/>
</dbReference>
<keyword evidence="3" id="KW-0472">Membrane</keyword>
<dbReference type="Pfam" id="PF00263">
    <property type="entry name" value="Secretin"/>
    <property type="match status" value="1"/>
</dbReference>
<keyword evidence="10" id="KW-1185">Reference proteome</keyword>